<keyword evidence="1" id="KW-0175">Coiled coil</keyword>
<dbReference type="GO" id="GO:0035148">
    <property type="term" value="P:tube formation"/>
    <property type="evidence" value="ECO:0007669"/>
    <property type="project" value="TreeGrafter"/>
</dbReference>
<comment type="caution">
    <text evidence="3">The sequence shown here is derived from an EMBL/GenBank/DDBJ whole genome shotgun (WGS) entry which is preliminary data.</text>
</comment>
<sequence>MEKKRGLDYTDFAYREAVSRLRYLMAESYHSPYRHYTAVYGEDRDPDAMLERTRYLLSPHRRPPLYSSVRRGLSFRSPPRVKMDSAAEDNNTTAPNTPRTIPQLEQQQQHHVLPPNVSSMPPEMVNYMEKQEEYIDQLEKESQYCREEMANLMGKMKEVMCENDNLYDKQKSGIIKSLFDCIQSDREEDDDDEGDTEASDVTPRRKKVEKRSRMEGPNIVFESRISELEAQLTQLKIELKKSQEEASIYKARLANDDFSERSNIELEQHQRQIENLRREKESLSETVKKLQNTLSDLKDRESDASHKLKRSKEAAEQAQFDKSQVQSDPVCDMSEMEVRRLKDELDRLHQKLREAIAEQGRRASEERSAVERRYQSQVEQLQAELTSQWDTTSRLQLEVEKLRRTDAELRRDLANKNATLDDLAKETQSKIDVLQGELSSALVQHTSLSQELASAQLAAEKAEREGRQESKRLGAEILALRERLERADAETLRARQEALRLSEQLAALDREMTLNKTKDIIAATPNPRDQEFTNMLSNMESKHVETVSELEGMIQSQNQVMAKLKDECHNLTQRLEESSSRHKLEKSNLRDECNWLRQRCEILAAQFERFRTSTPAINVHETHQEMAGLQSNVNYLTEKLESSLVAKKDYEVPSYISRPSTDVLAAPASPSARSSYDESPGPISQQLREEYEPSRVLSGSIGGDGYSYQSPVAGGGGAAEAVSGRLEDQLTEPNPGMYEQQQYDEPPRRTSYEPQQYEPPAPEPEQLPIQQESPERPPNKTLSRGPSYETVHEAPRVSSRPPSGGSTRTPPSPSGRGRGVKQP</sequence>
<dbReference type="GO" id="GO:0005814">
    <property type="term" value="C:centriole"/>
    <property type="evidence" value="ECO:0007669"/>
    <property type="project" value="TreeGrafter"/>
</dbReference>
<feature type="region of interest" description="Disordered" evidence="2">
    <location>
        <begin position="662"/>
        <end position="823"/>
    </location>
</feature>
<dbReference type="PANTHER" id="PTHR34343">
    <property type="entry name" value="SEROLOGICALLY DEFINED COLON CANCER ANTIGEN 8"/>
    <property type="match status" value="1"/>
</dbReference>
<dbReference type="GO" id="GO:0007098">
    <property type="term" value="P:centrosome cycle"/>
    <property type="evidence" value="ECO:0007669"/>
    <property type="project" value="InterPro"/>
</dbReference>
<evidence type="ECO:0000313" key="3">
    <source>
        <dbReference type="EMBL" id="CAB3370972.1"/>
    </source>
</evidence>
<feature type="coiled-coil region" evidence="1">
    <location>
        <begin position="399"/>
        <end position="511"/>
    </location>
</feature>
<feature type="compositionally biased region" description="Acidic residues" evidence="2">
    <location>
        <begin position="186"/>
        <end position="198"/>
    </location>
</feature>
<reference evidence="3 4" key="1">
    <citation type="submission" date="2020-04" db="EMBL/GenBank/DDBJ databases">
        <authorList>
            <person name="Alioto T."/>
            <person name="Alioto T."/>
            <person name="Gomez Garrido J."/>
        </authorList>
    </citation>
    <scope>NUCLEOTIDE SEQUENCE [LARGE SCALE GENOMIC DNA]</scope>
</reference>
<dbReference type="GO" id="GO:0030010">
    <property type="term" value="P:establishment of cell polarity"/>
    <property type="evidence" value="ECO:0007669"/>
    <property type="project" value="TreeGrafter"/>
</dbReference>
<dbReference type="Pfam" id="PF15964">
    <property type="entry name" value="CCCAP"/>
    <property type="match status" value="1"/>
</dbReference>
<proteinExistence type="predicted"/>
<gene>
    <name evidence="3" type="ORF">CLODIP_2_CD08347</name>
</gene>
<dbReference type="GO" id="GO:0005813">
    <property type="term" value="C:centrosome"/>
    <property type="evidence" value="ECO:0007669"/>
    <property type="project" value="InterPro"/>
</dbReference>
<name>A0A8S1CS93_9INSE</name>
<dbReference type="AlphaFoldDB" id="A0A8S1CS93"/>
<feature type="region of interest" description="Disordered" evidence="2">
    <location>
        <begin position="295"/>
        <end position="329"/>
    </location>
</feature>
<feature type="compositionally biased region" description="Basic and acidic residues" evidence="2">
    <location>
        <begin position="296"/>
        <end position="315"/>
    </location>
</feature>
<feature type="region of interest" description="Disordered" evidence="2">
    <location>
        <begin position="70"/>
        <end position="99"/>
    </location>
</feature>
<feature type="coiled-coil region" evidence="1">
    <location>
        <begin position="547"/>
        <end position="581"/>
    </location>
</feature>
<feature type="compositionally biased region" description="Low complexity" evidence="2">
    <location>
        <begin position="796"/>
        <end position="809"/>
    </location>
</feature>
<organism evidence="3 4">
    <name type="scientific">Cloeon dipterum</name>
    <dbReference type="NCBI Taxonomy" id="197152"/>
    <lineage>
        <taxon>Eukaryota</taxon>
        <taxon>Metazoa</taxon>
        <taxon>Ecdysozoa</taxon>
        <taxon>Arthropoda</taxon>
        <taxon>Hexapoda</taxon>
        <taxon>Insecta</taxon>
        <taxon>Pterygota</taxon>
        <taxon>Palaeoptera</taxon>
        <taxon>Ephemeroptera</taxon>
        <taxon>Pisciforma</taxon>
        <taxon>Baetidae</taxon>
        <taxon>Cloeon</taxon>
    </lineage>
</organism>
<feature type="compositionally biased region" description="Polar residues" evidence="2">
    <location>
        <begin position="88"/>
        <end position="99"/>
    </location>
</feature>
<protein>
    <submittedName>
        <fullName evidence="3">Uncharacterized protein</fullName>
    </submittedName>
</protein>
<evidence type="ECO:0000256" key="2">
    <source>
        <dbReference type="SAM" id="MobiDB-lite"/>
    </source>
</evidence>
<evidence type="ECO:0000256" key="1">
    <source>
        <dbReference type="SAM" id="Coils"/>
    </source>
</evidence>
<feature type="coiled-coil region" evidence="1">
    <location>
        <begin position="331"/>
        <end position="362"/>
    </location>
</feature>
<accession>A0A8S1CS93</accession>
<dbReference type="OrthoDB" id="10252347at2759"/>
<dbReference type="PANTHER" id="PTHR34343:SF1">
    <property type="entry name" value="SEROLOGICALLY DEFINED COLON CANCER ANTIGEN 8"/>
    <property type="match status" value="1"/>
</dbReference>
<feature type="coiled-coil region" evidence="1">
    <location>
        <begin position="128"/>
        <end position="155"/>
    </location>
</feature>
<dbReference type="Proteomes" id="UP000494165">
    <property type="component" value="Unassembled WGS sequence"/>
</dbReference>
<dbReference type="InterPro" id="IPR031887">
    <property type="entry name" value="SDCCAG8"/>
</dbReference>
<feature type="region of interest" description="Disordered" evidence="2">
    <location>
        <begin position="186"/>
        <end position="213"/>
    </location>
</feature>
<keyword evidence="4" id="KW-1185">Reference proteome</keyword>
<dbReference type="GO" id="GO:0001764">
    <property type="term" value="P:neuron migration"/>
    <property type="evidence" value="ECO:0007669"/>
    <property type="project" value="TreeGrafter"/>
</dbReference>
<dbReference type="EMBL" id="CADEPI010000057">
    <property type="protein sequence ID" value="CAB3370972.1"/>
    <property type="molecule type" value="Genomic_DNA"/>
</dbReference>
<evidence type="ECO:0000313" key="4">
    <source>
        <dbReference type="Proteomes" id="UP000494165"/>
    </source>
</evidence>
<feature type="compositionally biased region" description="Low complexity" evidence="2">
    <location>
        <begin position="665"/>
        <end position="674"/>
    </location>
</feature>